<dbReference type="PATRIC" id="fig|1458461.3.peg.2794"/>
<dbReference type="Gene3D" id="3.40.50.720">
    <property type="entry name" value="NAD(P)-binding Rossmann-like Domain"/>
    <property type="match status" value="1"/>
</dbReference>
<evidence type="ECO:0000256" key="3">
    <source>
        <dbReference type="ARBA" id="ARBA00022723"/>
    </source>
</evidence>
<dbReference type="AlphaFoldDB" id="X5MP65"/>
<evidence type="ECO:0000256" key="8">
    <source>
        <dbReference type="ARBA" id="ARBA00048543"/>
    </source>
</evidence>
<name>X5MP65_9HYPH</name>
<evidence type="ECO:0000256" key="7">
    <source>
        <dbReference type="ARBA" id="ARBA00023229"/>
    </source>
</evidence>
<evidence type="ECO:0000256" key="5">
    <source>
        <dbReference type="ARBA" id="ARBA00023002"/>
    </source>
</evidence>
<dbReference type="GO" id="GO:0051484">
    <property type="term" value="P:isopentenyl diphosphate biosynthetic process, methylerythritol 4-phosphate pathway involved in terpenoid biosynthetic process"/>
    <property type="evidence" value="ECO:0007669"/>
    <property type="project" value="TreeGrafter"/>
</dbReference>
<evidence type="ECO:0000256" key="2">
    <source>
        <dbReference type="ARBA" id="ARBA00006825"/>
    </source>
</evidence>
<dbReference type="InterPro" id="IPR036169">
    <property type="entry name" value="DXPR_C_sf"/>
</dbReference>
<feature type="binding site" evidence="9">
    <location>
        <position position="234"/>
    </location>
    <ligand>
        <name>1-deoxy-D-xylulose 5-phosphate</name>
        <dbReference type="ChEBI" id="CHEBI:57792"/>
    </ligand>
</feature>
<feature type="binding site" evidence="9">
    <location>
        <position position="137"/>
    </location>
    <ligand>
        <name>NADPH</name>
        <dbReference type="ChEBI" id="CHEBI:57783"/>
    </ligand>
</feature>
<feature type="binding site" evidence="9">
    <location>
        <position position="164"/>
    </location>
    <ligand>
        <name>1-deoxy-D-xylulose 5-phosphate</name>
        <dbReference type="ChEBI" id="CHEBI:57792"/>
    </ligand>
</feature>
<comment type="cofactor">
    <cofactor evidence="9">
        <name>Mg(2+)</name>
        <dbReference type="ChEBI" id="CHEBI:18420"/>
    </cofactor>
    <cofactor evidence="9">
        <name>Mn(2+)</name>
        <dbReference type="ChEBI" id="CHEBI:29035"/>
    </cofactor>
</comment>
<organism evidence="13 14">
    <name type="scientific">Candidatus Phaeomarinibacter ectocarpi</name>
    <dbReference type="NCBI Taxonomy" id="1458461"/>
    <lineage>
        <taxon>Bacteria</taxon>
        <taxon>Pseudomonadati</taxon>
        <taxon>Pseudomonadota</taxon>
        <taxon>Alphaproteobacteria</taxon>
        <taxon>Hyphomicrobiales</taxon>
        <taxon>Parvibaculaceae</taxon>
        <taxon>Candidatus Phaeomarinibacter</taxon>
    </lineage>
</organism>
<evidence type="ECO:0000256" key="6">
    <source>
        <dbReference type="ARBA" id="ARBA00023211"/>
    </source>
</evidence>
<dbReference type="EMBL" id="HG966617">
    <property type="protein sequence ID" value="CDO61001.1"/>
    <property type="molecule type" value="Genomic_DNA"/>
</dbReference>
<evidence type="ECO:0000313" key="14">
    <source>
        <dbReference type="Proteomes" id="UP000032160"/>
    </source>
</evidence>
<proteinExistence type="inferred from homology"/>
<dbReference type="RefSeq" id="WP_043948912.1">
    <property type="nucleotide sequence ID" value="NZ_HG966617.1"/>
</dbReference>
<comment type="similarity">
    <text evidence="2 9">Belongs to the DXR family.</text>
</comment>
<keyword evidence="13" id="KW-0413">Isomerase</keyword>
<feature type="domain" description="1-deoxy-D-xylulose 5-phosphate reductoisomerase N-terminal" evidence="10">
    <location>
        <begin position="20"/>
        <end position="145"/>
    </location>
</feature>
<keyword evidence="4 9" id="KW-0521">NADP</keyword>
<dbReference type="Gene3D" id="1.10.1740.10">
    <property type="match status" value="1"/>
</dbReference>
<comment type="catalytic activity">
    <reaction evidence="8">
        <text>2-C-methyl-D-erythritol 4-phosphate + NADP(+) = 1-deoxy-D-xylulose 5-phosphate + NADPH + H(+)</text>
        <dbReference type="Rhea" id="RHEA:13717"/>
        <dbReference type="ChEBI" id="CHEBI:15378"/>
        <dbReference type="ChEBI" id="CHEBI:57783"/>
        <dbReference type="ChEBI" id="CHEBI:57792"/>
        <dbReference type="ChEBI" id="CHEBI:58262"/>
        <dbReference type="ChEBI" id="CHEBI:58349"/>
        <dbReference type="EC" id="1.1.1.267"/>
    </reaction>
    <physiologicalReaction direction="right-to-left" evidence="8">
        <dbReference type="Rhea" id="RHEA:13719"/>
    </physiologicalReaction>
</comment>
<feature type="binding site" evidence="9">
    <location>
        <position position="234"/>
    </location>
    <ligand>
        <name>Mn(2+)</name>
        <dbReference type="ChEBI" id="CHEBI:29035"/>
    </ligand>
</feature>
<evidence type="ECO:0000256" key="4">
    <source>
        <dbReference type="ARBA" id="ARBA00022857"/>
    </source>
</evidence>
<feature type="binding site" evidence="9">
    <location>
        <position position="28"/>
    </location>
    <ligand>
        <name>NADPH</name>
        <dbReference type="ChEBI" id="CHEBI:57783"/>
    </ligand>
</feature>
<dbReference type="PIRSF" id="PIRSF006205">
    <property type="entry name" value="Dxp_reductismrs"/>
    <property type="match status" value="1"/>
</dbReference>
<keyword evidence="6 9" id="KW-0464">Manganese</keyword>
<dbReference type="InterPro" id="IPR003821">
    <property type="entry name" value="DXP_reductoisomerase"/>
</dbReference>
<comment type="function">
    <text evidence="9">Catalyzes the NADPH-dependent rearrangement and reduction of 1-deoxy-D-xylulose-5-phosphate (DXP) to 2-C-methyl-D-erythritol 4-phosphate (MEP).</text>
</comment>
<feature type="binding site" evidence="9">
    <location>
        <position position="29"/>
    </location>
    <ligand>
        <name>NADPH</name>
        <dbReference type="ChEBI" id="CHEBI:57783"/>
    </ligand>
</feature>
<evidence type="ECO:0000313" key="13">
    <source>
        <dbReference type="EMBL" id="CDO61001.1"/>
    </source>
</evidence>
<feature type="binding site" evidence="9">
    <location>
        <position position="212"/>
    </location>
    <ligand>
        <name>1-deoxy-D-xylulose 5-phosphate</name>
        <dbReference type="ChEBI" id="CHEBI:57792"/>
    </ligand>
</feature>
<feature type="binding site" evidence="9">
    <location>
        <position position="26"/>
    </location>
    <ligand>
        <name>NADPH</name>
        <dbReference type="ChEBI" id="CHEBI:57783"/>
    </ligand>
</feature>
<dbReference type="SUPFAM" id="SSF55347">
    <property type="entry name" value="Glyceraldehyde-3-phosphate dehydrogenase-like, C-terminal domain"/>
    <property type="match status" value="1"/>
</dbReference>
<dbReference type="GO" id="GO:0030604">
    <property type="term" value="F:1-deoxy-D-xylulose-5-phosphate reductoisomerase activity"/>
    <property type="evidence" value="ECO:0007669"/>
    <property type="project" value="UniProtKB-UniRule"/>
</dbReference>
<dbReference type="HOGENOM" id="CLU_035714_4_0_5"/>
<gene>
    <name evidence="9" type="primary">dxr</name>
    <name evidence="13" type="ORF">BN1012_Phect2788</name>
</gene>
<feature type="binding site" evidence="9">
    <location>
        <position position="225"/>
    </location>
    <ligand>
        <name>1-deoxy-D-xylulose 5-phosphate</name>
        <dbReference type="ChEBI" id="CHEBI:57792"/>
    </ligand>
</feature>
<keyword evidence="9" id="KW-0460">Magnesium</keyword>
<feature type="binding site" evidence="9">
    <location>
        <position position="54"/>
    </location>
    <ligand>
        <name>NADPH</name>
        <dbReference type="ChEBI" id="CHEBI:57783"/>
    </ligand>
</feature>
<dbReference type="UniPathway" id="UPA00056">
    <property type="reaction ID" value="UER00092"/>
</dbReference>
<dbReference type="GO" id="GO:0070402">
    <property type="term" value="F:NADPH binding"/>
    <property type="evidence" value="ECO:0007669"/>
    <property type="project" value="InterPro"/>
</dbReference>
<dbReference type="InterPro" id="IPR013644">
    <property type="entry name" value="DXP_reductoisomerase_C"/>
</dbReference>
<keyword evidence="3 9" id="KW-0479">Metal-binding</keyword>
<feature type="binding site" evidence="9">
    <location>
        <position position="139"/>
    </location>
    <ligand>
        <name>NADPH</name>
        <dbReference type="ChEBI" id="CHEBI:57783"/>
    </ligand>
</feature>
<feature type="binding site" evidence="9">
    <location>
        <position position="230"/>
    </location>
    <ligand>
        <name>1-deoxy-D-xylulose 5-phosphate</name>
        <dbReference type="ChEBI" id="CHEBI:57792"/>
    </ligand>
</feature>
<dbReference type="PANTHER" id="PTHR30525">
    <property type="entry name" value="1-DEOXY-D-XYLULOSE 5-PHOSPHATE REDUCTOISOMERASE"/>
    <property type="match status" value="1"/>
</dbReference>
<dbReference type="Proteomes" id="UP000032160">
    <property type="component" value="Chromosome I"/>
</dbReference>
<dbReference type="SUPFAM" id="SSF69055">
    <property type="entry name" value="1-deoxy-D-xylulose-5-phosphate reductoisomerase, C-terminal domain"/>
    <property type="match status" value="1"/>
</dbReference>
<dbReference type="NCBIfam" id="TIGR00243">
    <property type="entry name" value="Dxr"/>
    <property type="match status" value="1"/>
</dbReference>
<dbReference type="KEGG" id="pect:BN1012_Phect2788"/>
<feature type="binding site" evidence="9">
    <location>
        <position position="189"/>
    </location>
    <ligand>
        <name>1-deoxy-D-xylulose 5-phosphate</name>
        <dbReference type="ChEBI" id="CHEBI:57792"/>
    </ligand>
</feature>
<dbReference type="FunFam" id="3.40.50.720:FF:000045">
    <property type="entry name" value="1-deoxy-D-xylulose 5-phosphate reductoisomerase"/>
    <property type="match status" value="1"/>
</dbReference>
<dbReference type="PANTHER" id="PTHR30525:SF0">
    <property type="entry name" value="1-DEOXY-D-XYLULOSE 5-PHOSPHATE REDUCTOISOMERASE, CHLOROPLASTIC"/>
    <property type="match status" value="1"/>
</dbReference>
<evidence type="ECO:0000256" key="9">
    <source>
        <dbReference type="HAMAP-Rule" id="MF_00183"/>
    </source>
</evidence>
<keyword evidence="5 9" id="KW-0560">Oxidoreductase</keyword>
<dbReference type="InterPro" id="IPR026877">
    <property type="entry name" value="DXPR_C"/>
</dbReference>
<dbReference type="HAMAP" id="MF_00183">
    <property type="entry name" value="DXP_reductoisom"/>
    <property type="match status" value="1"/>
</dbReference>
<dbReference type="EC" id="1.1.1.267" evidence="9"/>
<dbReference type="OrthoDB" id="9806546at2"/>
<accession>X5MP65</accession>
<sequence length="405" mass="42366">MSIAVDTNPAESSSKAPKSICVLGSTGSVGTSTLDLVARDPGRFQIDALTANSNVDLLAKQARDFGARFAVVANPDKYQDLKDALAGSGVEAAAGADALNEAADRDSEFVMGAIVGAAGLQPTLTAAKRGACVALANKECLVSAGTVFLEAVKNAGATLLPVDSEHNAIFQVLETENHEAVEKIILTASGGPFRTWQKSRMEVATPAQAVAHPNWSMGAKISVDSATLMNKGLEVIEAYYLFGVEPNQLEVIVHPQSVIHSMVAYTDGSVLAQLGSPDMRIPIAHTMAWPERMATPSPRLDLAEVAQLTFEAPDLERFPALRLALAALQTGGAAPTLLNAANEVGVAAFLGEEVGFLDIAAIVEETMSRALSQGLDAAPANLEDVLMLDQAGRVIASELVAIRRT</sequence>
<dbReference type="Pfam" id="PF13288">
    <property type="entry name" value="DXPR_C"/>
    <property type="match status" value="1"/>
</dbReference>
<feature type="binding site" evidence="9">
    <location>
        <position position="218"/>
    </location>
    <ligand>
        <name>NADPH</name>
        <dbReference type="ChEBI" id="CHEBI:57783"/>
    </ligand>
</feature>
<dbReference type="Pfam" id="PF08436">
    <property type="entry name" value="DXP_redisom_C"/>
    <property type="match status" value="1"/>
</dbReference>
<feature type="binding site" evidence="9">
    <location>
        <position position="27"/>
    </location>
    <ligand>
        <name>NADPH</name>
        <dbReference type="ChEBI" id="CHEBI:57783"/>
    </ligand>
</feature>
<keyword evidence="14" id="KW-1185">Reference proteome</keyword>
<reference evidence="13 14" key="1">
    <citation type="journal article" date="2014" name="Front. Genet.">
        <title>Genome and metabolic network of "Candidatus Phaeomarinobacter ectocarpi" Ec32, a new candidate genus of Alphaproteobacteria frequently associated with brown algae.</title>
        <authorList>
            <person name="Dittami S.M."/>
            <person name="Barbeyron T."/>
            <person name="Boyen C."/>
            <person name="Cambefort J."/>
            <person name="Collet G."/>
            <person name="Delage L."/>
            <person name="Gobet A."/>
            <person name="Groisillier A."/>
            <person name="Leblanc C."/>
            <person name="Michel G."/>
            <person name="Scornet D."/>
            <person name="Siegel A."/>
            <person name="Tapia J.E."/>
            <person name="Tonon T."/>
        </authorList>
    </citation>
    <scope>NUCLEOTIDE SEQUENCE [LARGE SCALE GENOMIC DNA]</scope>
    <source>
        <strain evidence="13 14">Ec32</strain>
    </source>
</reference>
<dbReference type="InterPro" id="IPR036291">
    <property type="entry name" value="NAD(P)-bd_dom_sf"/>
</dbReference>
<dbReference type="NCBIfam" id="NF009114">
    <property type="entry name" value="PRK12464.1"/>
    <property type="match status" value="1"/>
</dbReference>
<evidence type="ECO:0000259" key="10">
    <source>
        <dbReference type="Pfam" id="PF02670"/>
    </source>
</evidence>
<dbReference type="GO" id="GO:0030145">
    <property type="term" value="F:manganese ion binding"/>
    <property type="evidence" value="ECO:0007669"/>
    <property type="project" value="TreeGrafter"/>
</dbReference>
<evidence type="ECO:0000256" key="1">
    <source>
        <dbReference type="ARBA" id="ARBA00005094"/>
    </source>
</evidence>
<dbReference type="GO" id="GO:0016853">
    <property type="term" value="F:isomerase activity"/>
    <property type="evidence" value="ECO:0007669"/>
    <property type="project" value="UniProtKB-KW"/>
</dbReference>
<comment type="pathway">
    <text evidence="1 9">Isoprenoid biosynthesis; isopentenyl diphosphate biosynthesis via DXP pathway; isopentenyl diphosphate from 1-deoxy-D-xylulose 5-phosphate: step 1/6.</text>
</comment>
<protein>
    <recommendedName>
        <fullName evidence="9">1-deoxy-D-xylulose 5-phosphate reductoisomerase</fullName>
        <shortName evidence="9">DXP reductoisomerase</shortName>
        <ecNumber evidence="9">1.1.1.267</ecNumber>
    </recommendedName>
    <alternativeName>
        <fullName evidence="9">1-deoxyxylulose-5-phosphate reductoisomerase</fullName>
    </alternativeName>
    <alternativeName>
        <fullName evidence="9">2-C-methyl-D-erythritol 4-phosphate synthase</fullName>
    </alternativeName>
</protein>
<evidence type="ECO:0000259" key="11">
    <source>
        <dbReference type="Pfam" id="PF08436"/>
    </source>
</evidence>
<dbReference type="InterPro" id="IPR013512">
    <property type="entry name" value="DXP_reductoisomerase_N"/>
</dbReference>
<comment type="caution">
    <text evidence="9">Lacks conserved residue(s) required for the propagation of feature annotation.</text>
</comment>
<feature type="domain" description="1-deoxy-D-xylulose 5-phosphate reductoisomerase C-terminal" evidence="11">
    <location>
        <begin position="159"/>
        <end position="242"/>
    </location>
</feature>
<feature type="domain" description="DXP reductoisomerase C-terminal" evidence="12">
    <location>
        <begin position="274"/>
        <end position="393"/>
    </location>
</feature>
<feature type="binding site" evidence="9">
    <location>
        <position position="138"/>
    </location>
    <ligand>
        <name>1-deoxy-D-xylulose 5-phosphate</name>
        <dbReference type="ChEBI" id="CHEBI:57792"/>
    </ligand>
</feature>
<feature type="binding site" evidence="9">
    <location>
        <position position="165"/>
    </location>
    <ligand>
        <name>1-deoxy-D-xylulose 5-phosphate</name>
        <dbReference type="ChEBI" id="CHEBI:57792"/>
    </ligand>
</feature>
<dbReference type="Pfam" id="PF02670">
    <property type="entry name" value="DXP_reductoisom"/>
    <property type="match status" value="1"/>
</dbReference>
<feature type="binding site" evidence="9">
    <location>
        <position position="163"/>
    </location>
    <ligand>
        <name>Mn(2+)</name>
        <dbReference type="ChEBI" id="CHEBI:29035"/>
    </ligand>
</feature>
<keyword evidence="7 9" id="KW-0414">Isoprene biosynthesis</keyword>
<feature type="binding site" evidence="9">
    <location>
        <position position="231"/>
    </location>
    <ligand>
        <name>1-deoxy-D-xylulose 5-phosphate</name>
        <dbReference type="ChEBI" id="CHEBI:57792"/>
    </ligand>
</feature>
<dbReference type="STRING" id="1458461.BN1012_Phect2788"/>
<evidence type="ECO:0000259" key="12">
    <source>
        <dbReference type="Pfam" id="PF13288"/>
    </source>
</evidence>
<dbReference type="SUPFAM" id="SSF51735">
    <property type="entry name" value="NAD(P)-binding Rossmann-fold domains"/>
    <property type="match status" value="1"/>
</dbReference>
<feature type="binding site" evidence="9">
    <location>
        <position position="165"/>
    </location>
    <ligand>
        <name>Mn(2+)</name>
        <dbReference type="ChEBI" id="CHEBI:29035"/>
    </ligand>
</feature>